<dbReference type="CDD" id="cd01127">
    <property type="entry name" value="TrwB_TraG_TraD_VirD4"/>
    <property type="match status" value="1"/>
</dbReference>
<dbReference type="Pfam" id="PF11130">
    <property type="entry name" value="TraC_F_IV"/>
    <property type="match status" value="1"/>
</dbReference>
<dbReference type="AlphaFoldDB" id="A0A2U0QNA7"/>
<protein>
    <submittedName>
        <fullName evidence="2">Conjugal transfer protein TraG</fullName>
    </submittedName>
    <submittedName>
        <fullName evidence="3">TraC family protein</fullName>
    </submittedName>
</protein>
<dbReference type="InterPro" id="IPR043964">
    <property type="entry name" value="P-loop_TraG"/>
</dbReference>
<evidence type="ECO:0000313" key="4">
    <source>
        <dbReference type="Proteomes" id="UP000335162"/>
    </source>
</evidence>
<dbReference type="InterPro" id="IPR025955">
    <property type="entry name" value="TraC/Conjuga_ATPase"/>
</dbReference>
<dbReference type="SUPFAM" id="SSF52540">
    <property type="entry name" value="P-loop containing nucleoside triphosphate hydrolases"/>
    <property type="match status" value="1"/>
</dbReference>
<proteinExistence type="predicted"/>
<dbReference type="EMBL" id="ABMIIH010000001">
    <property type="protein sequence ID" value="ELD5185904.1"/>
    <property type="molecule type" value="Genomic_DNA"/>
</dbReference>
<dbReference type="InterPro" id="IPR053155">
    <property type="entry name" value="F-pilin_assembly_TraC"/>
</dbReference>
<dbReference type="Proteomes" id="UP001183411">
    <property type="component" value="Unassembled WGS sequence"/>
</dbReference>
<evidence type="ECO:0000259" key="1">
    <source>
        <dbReference type="SMART" id="SM00382"/>
    </source>
</evidence>
<dbReference type="PANTHER" id="PTHR38467:SF1">
    <property type="entry name" value="CONJUGATIVE TRANSFER: ASSEMBLY"/>
    <property type="match status" value="1"/>
</dbReference>
<accession>A0A2U0QNA7</accession>
<dbReference type="PANTHER" id="PTHR38467">
    <property type="match status" value="1"/>
</dbReference>
<dbReference type="Gene3D" id="1.10.8.730">
    <property type="match status" value="1"/>
</dbReference>
<comment type="caution">
    <text evidence="2">The sequence shown here is derived from an EMBL/GenBank/DDBJ whole genome shotgun (WGS) entry which is preliminary data.</text>
</comment>
<dbReference type="SMART" id="SM00382">
    <property type="entry name" value="AAA"/>
    <property type="match status" value="1"/>
</dbReference>
<dbReference type="Gene3D" id="3.40.50.300">
    <property type="entry name" value="P-loop containing nucleotide triphosphate hydrolases"/>
    <property type="match status" value="1"/>
</dbReference>
<feature type="domain" description="AAA+ ATPase" evidence="1">
    <location>
        <begin position="456"/>
        <end position="738"/>
    </location>
</feature>
<dbReference type="InterPro" id="IPR003593">
    <property type="entry name" value="AAA+_ATPase"/>
</dbReference>
<dbReference type="InterPro" id="IPR027417">
    <property type="entry name" value="P-loop_NTPase"/>
</dbReference>
<dbReference type="EMBL" id="AACNRY010000009">
    <property type="protein sequence ID" value="EAL3735398.1"/>
    <property type="molecule type" value="Genomic_DNA"/>
</dbReference>
<dbReference type="RefSeq" id="WP_052783823.1">
    <property type="nucleotide sequence ID" value="NZ_CAJGXP010000003.1"/>
</dbReference>
<reference evidence="2 4" key="1">
    <citation type="submission" date="2018-05" db="EMBL/GenBank/DDBJ databases">
        <authorList>
            <consortium name="NARMS: The National Antimicrobial Resistance Monitoring System"/>
        </authorList>
    </citation>
    <scope>NUCLEOTIDE SEQUENCE [LARGE SCALE GENOMIC DNA]</scope>
    <source>
        <strain evidence="2 4">FSIS1607212</strain>
    </source>
</reference>
<sequence>MSLSDFINEKLGINQSVKKITSLQTNVWNACMQRYKFSDFLPYMSYDSQKEYYINNDNSFGTVFLCSPRIRMGESTAVAVEEMLGKLPENMFIQFTLFGSKNIKDLVEYWKYMHLERADRENNELLFKAIKNMGEFYYSKTKEGISNSMATRLKNYYLLVSIKSNSEEDVISYKHILKNILTSNNFSPVVAEPEVLKPMLYELFNGNHDINNIPNYDRTCYLNRQVIMPTTEMLIKDDELKIDGRSFISLTPQSFPQEAHIADFGEKLGDYISRALDNNQFKDTFLITASVCALSKKKTARVKGNHSMLLTQKWSENIFRQFAAARKESVSILERIDNQKEKLYAFDLNVIVSGDNYDEASLNASTIISYWNKGGGKAIVLDEALGIHQLNLIASLPMGINKEYMFDITAKYRSMFPDQISQFIPLEADFKLNIPNLILFSRRAQIAGLDLFVSNSNYNAYLVATSGAGKSVLLNMLAFNSYARNDRIFIIDQDNSFSKLCDTIDGQYLALDPLQPISFNPFSGLKNNDRESFMDDLNYLSDLIYMLGSSKNQDRALEDEKLIKAKTQAIMEELFLSKGNTMEVTDIRDELAKVDDQRFRDFADQLRPFCKEGIYGKYFNGPCEFNIEKEFIVTEFKGLEGHNDLRDPLIMLLIYHINQLMYMSSDRKSRIQIIIDEAHRFLGKNPKMDDFIEQAYRRARKYDASVIIATQGFDDIYNAKDGGLSRAGTVIINNSAYKIFMKQTETSVNMLIKSEVFSLSETDKEILRSIMTLKGEYSELFLMTPDDVKLPYRLVMDKYFYYLTTTDPKDKAKIKELTDQGIPLGEAIELLANTKTKSNEAK</sequence>
<evidence type="ECO:0000313" key="3">
    <source>
        <dbReference type="EMBL" id="ELD5185904.1"/>
    </source>
</evidence>
<dbReference type="Pfam" id="PF19044">
    <property type="entry name" value="P-loop_TraG"/>
    <property type="match status" value="1"/>
</dbReference>
<evidence type="ECO:0000313" key="2">
    <source>
        <dbReference type="EMBL" id="EAL3735398.1"/>
    </source>
</evidence>
<name>A0A2U0QNA7_CAMJU</name>
<reference evidence="3" key="2">
    <citation type="submission" date="2023-06" db="EMBL/GenBank/DDBJ databases">
        <authorList>
            <consortium name="PulseNet: The National Subtyping Network for Foodborne Disease Surveillance"/>
        </authorList>
    </citation>
    <scope>NUCLEOTIDE SEQUENCE</scope>
    <source>
        <strain evidence="3">PNUSAC035917</strain>
    </source>
</reference>
<dbReference type="Proteomes" id="UP000335162">
    <property type="component" value="Unassembled WGS sequence"/>
</dbReference>
<organism evidence="2 4">
    <name type="scientific">Campylobacter jejuni</name>
    <dbReference type="NCBI Taxonomy" id="197"/>
    <lineage>
        <taxon>Bacteria</taxon>
        <taxon>Pseudomonadati</taxon>
        <taxon>Campylobacterota</taxon>
        <taxon>Epsilonproteobacteria</taxon>
        <taxon>Campylobacterales</taxon>
        <taxon>Campylobacteraceae</taxon>
        <taxon>Campylobacter</taxon>
    </lineage>
</organism>
<gene>
    <name evidence="2" type="ORF">BFD99_05355</name>
    <name evidence="3" type="ORF">QQI97_000008</name>
</gene>